<reference evidence="2" key="1">
    <citation type="submission" date="2022-11" db="EMBL/GenBank/DDBJ databases">
        <authorList>
            <person name="Hyden B.L."/>
            <person name="Feng K."/>
            <person name="Yates T."/>
            <person name="Jawdy S."/>
            <person name="Smart L.B."/>
            <person name="Muchero W."/>
        </authorList>
    </citation>
    <scope>NUCLEOTIDE SEQUENCE</scope>
    <source>
        <tissue evidence="2">Shoot tip</tissue>
    </source>
</reference>
<keyword evidence="1" id="KW-0812">Transmembrane</keyword>
<evidence type="ECO:0000313" key="2">
    <source>
        <dbReference type="EMBL" id="KAJ6761740.1"/>
    </source>
</evidence>
<evidence type="ECO:0000256" key="1">
    <source>
        <dbReference type="SAM" id="Phobius"/>
    </source>
</evidence>
<dbReference type="Proteomes" id="UP001151752">
    <property type="component" value="Chromosome 19"/>
</dbReference>
<evidence type="ECO:0000313" key="3">
    <source>
        <dbReference type="Proteomes" id="UP001151752"/>
    </source>
</evidence>
<dbReference type="EMBL" id="JAPFFM010000005">
    <property type="protein sequence ID" value="KAJ6761740.1"/>
    <property type="molecule type" value="Genomic_DNA"/>
</dbReference>
<keyword evidence="1" id="KW-1133">Transmembrane helix</keyword>
<name>A0A9Q0W9Y7_9ROSI</name>
<keyword evidence="3" id="KW-1185">Reference proteome</keyword>
<sequence length="128" mass="13710">MVLSMLSSPVGAEKSRLKMLSVPTVAARSSDSSWKKAPLWKYFCINLHFCFGGGAGFGFFLSQSLLSSSVMFRTLSISSLSFNIASRSSLSLLILAISLTFQASYSSASFISSSVSTSAMFASVSRFL</sequence>
<comment type="caution">
    <text evidence="2">The sequence shown here is derived from an EMBL/GenBank/DDBJ whole genome shotgun (WGS) entry which is preliminary data.</text>
</comment>
<organism evidence="2 3">
    <name type="scientific">Salix koriyanagi</name>
    <dbReference type="NCBI Taxonomy" id="2511006"/>
    <lineage>
        <taxon>Eukaryota</taxon>
        <taxon>Viridiplantae</taxon>
        <taxon>Streptophyta</taxon>
        <taxon>Embryophyta</taxon>
        <taxon>Tracheophyta</taxon>
        <taxon>Spermatophyta</taxon>
        <taxon>Magnoliopsida</taxon>
        <taxon>eudicotyledons</taxon>
        <taxon>Gunneridae</taxon>
        <taxon>Pentapetalae</taxon>
        <taxon>rosids</taxon>
        <taxon>fabids</taxon>
        <taxon>Malpighiales</taxon>
        <taxon>Salicaceae</taxon>
        <taxon>Saliceae</taxon>
        <taxon>Salix</taxon>
    </lineage>
</organism>
<gene>
    <name evidence="2" type="ORF">OIU74_024404</name>
</gene>
<reference evidence="2" key="2">
    <citation type="journal article" date="2023" name="Int. J. Mol. Sci.">
        <title>De Novo Assembly and Annotation of 11 Diverse Shrub Willow (Salix) Genomes Reveals Novel Gene Organization in Sex-Linked Regions.</title>
        <authorList>
            <person name="Hyden B."/>
            <person name="Feng K."/>
            <person name="Yates T.B."/>
            <person name="Jawdy S."/>
            <person name="Cereghino C."/>
            <person name="Smart L.B."/>
            <person name="Muchero W."/>
        </authorList>
    </citation>
    <scope>NUCLEOTIDE SEQUENCE</scope>
    <source>
        <tissue evidence="2">Shoot tip</tissue>
    </source>
</reference>
<dbReference type="AlphaFoldDB" id="A0A9Q0W9Y7"/>
<keyword evidence="1" id="KW-0472">Membrane</keyword>
<feature type="transmembrane region" description="Helical" evidence="1">
    <location>
        <begin position="82"/>
        <end position="101"/>
    </location>
</feature>
<protein>
    <submittedName>
        <fullName evidence="2">Uncharacterized protein</fullName>
    </submittedName>
</protein>
<feature type="transmembrane region" description="Helical" evidence="1">
    <location>
        <begin position="39"/>
        <end position="61"/>
    </location>
</feature>
<proteinExistence type="predicted"/>
<accession>A0A9Q0W9Y7</accession>